<sequence length="458" mass="50442">MKVAVIGCTHAGTAAIINTAKLYPDAEITVYERNDNVSFLSCGIALYVGGVVKDPHGLFYSSPAQLQELGVKMRMLHEVIEVDTKAKSLKARSLNTGEELVDTYDKLIVTTGSWPIIPNLEGIDLNNVLLCKNYEHSNTIIAKSQDARHVTVVGAGYIGIELVEAFQMNGKEVTLIDAEDRILSKYLDEEFTDRIQSDLTDKGIQLVLGEKVSRFEGEEGSVRKVVTDKGTYETDLVILCIGFRPNTELLKGQVDMMPNGAILVDRYMRTSNPDVFAAGDSSAIYYNPTRQASYIPLATNAVRMGTLVARNLKAPVTRYMGTQGTSGIKIYEQNIAGTGLTEAGAVAAGLQVESVTLEDSYRPEFMPTAEKVLIKVIFEQESRRIVGAQLMSEAELTQSINTLSVCIQNEMTVDELAFIDFFFQPHYNKPWNFLNSVGQKALKPVDATAQEKKEEVLV</sequence>
<accession>A0AAX3MYI8</accession>
<keyword evidence="4" id="KW-0274">FAD</keyword>
<reference evidence="9 12" key="1">
    <citation type="submission" date="2023-02" db="EMBL/GenBank/DDBJ databases">
        <title>Pathogen: clinical or host-associated sample.</title>
        <authorList>
            <person name="Hergert J."/>
            <person name="Casey R."/>
            <person name="Wagner J."/>
            <person name="Young E.L."/>
            <person name="Oakeson K.F."/>
        </authorList>
    </citation>
    <scope>NUCLEOTIDE SEQUENCE</scope>
    <source>
        <strain evidence="10 12">2022CK-00829</strain>
        <strain evidence="9">2022CK-00830</strain>
    </source>
</reference>
<evidence type="ECO:0000256" key="2">
    <source>
        <dbReference type="ARBA" id="ARBA00009130"/>
    </source>
</evidence>
<dbReference type="Pfam" id="PF07992">
    <property type="entry name" value="Pyr_redox_2"/>
    <property type="match status" value="1"/>
</dbReference>
<dbReference type="Proteomes" id="UP001221519">
    <property type="component" value="Chromosome"/>
</dbReference>
<comment type="cofactor">
    <cofactor evidence="1">
        <name>FAD</name>
        <dbReference type="ChEBI" id="CHEBI:57692"/>
    </cofactor>
</comment>
<dbReference type="Pfam" id="PF02852">
    <property type="entry name" value="Pyr_redox_dim"/>
    <property type="match status" value="1"/>
</dbReference>
<evidence type="ECO:0000256" key="4">
    <source>
        <dbReference type="ARBA" id="ARBA00022827"/>
    </source>
</evidence>
<dbReference type="InterPro" id="IPR050260">
    <property type="entry name" value="FAD-bd_OxRdtase"/>
</dbReference>
<dbReference type="PRINTS" id="PR00368">
    <property type="entry name" value="FADPNR"/>
</dbReference>
<evidence type="ECO:0000256" key="6">
    <source>
        <dbReference type="ARBA" id="ARBA00023284"/>
    </source>
</evidence>
<protein>
    <submittedName>
        <fullName evidence="9">FAD-dependent oxidoreductase</fullName>
    </submittedName>
</protein>
<dbReference type="Proteomes" id="UP001220962">
    <property type="component" value="Chromosome"/>
</dbReference>
<dbReference type="InterPro" id="IPR004099">
    <property type="entry name" value="Pyr_nucl-diS_OxRdtase_dimer"/>
</dbReference>
<dbReference type="PRINTS" id="PR00411">
    <property type="entry name" value="PNDRDTASEI"/>
</dbReference>
<dbReference type="RefSeq" id="WP_274337627.1">
    <property type="nucleotide sequence ID" value="NZ_CP118101.1"/>
</dbReference>
<dbReference type="EMBL" id="CP118101">
    <property type="protein sequence ID" value="WDH82337.1"/>
    <property type="molecule type" value="Genomic_DNA"/>
</dbReference>
<keyword evidence="5" id="KW-0560">Oxidoreductase</keyword>
<keyword evidence="3" id="KW-0285">Flavoprotein</keyword>
<dbReference type="InterPro" id="IPR016156">
    <property type="entry name" value="FAD/NAD-linked_Rdtase_dimer_sf"/>
</dbReference>
<dbReference type="PANTHER" id="PTHR43429:SF1">
    <property type="entry name" value="NAD(P)H SULFUR OXIDOREDUCTASE (COA-DEPENDENT)"/>
    <property type="match status" value="1"/>
</dbReference>
<organism evidence="9 11">
    <name type="scientific">Paenibacillus urinalis</name>
    <dbReference type="NCBI Taxonomy" id="521520"/>
    <lineage>
        <taxon>Bacteria</taxon>
        <taxon>Bacillati</taxon>
        <taxon>Bacillota</taxon>
        <taxon>Bacilli</taxon>
        <taxon>Bacillales</taxon>
        <taxon>Paenibacillaceae</taxon>
        <taxon>Paenibacillus</taxon>
    </lineage>
</organism>
<feature type="domain" description="Pyridine nucleotide-disulphide oxidoreductase dimerisation" evidence="7">
    <location>
        <begin position="332"/>
        <end position="428"/>
    </location>
</feature>
<dbReference type="GO" id="GO:0016491">
    <property type="term" value="F:oxidoreductase activity"/>
    <property type="evidence" value="ECO:0007669"/>
    <property type="project" value="UniProtKB-KW"/>
</dbReference>
<keyword evidence="6" id="KW-0676">Redox-active center</keyword>
<comment type="similarity">
    <text evidence="2">Belongs to the class-III pyridine nucleotide-disulfide oxidoreductase family.</text>
</comment>
<dbReference type="AlphaFoldDB" id="A0AAX3MYI8"/>
<dbReference type="SUPFAM" id="SSF55424">
    <property type="entry name" value="FAD/NAD-linked reductases, dimerisation (C-terminal) domain"/>
    <property type="match status" value="1"/>
</dbReference>
<evidence type="ECO:0000259" key="7">
    <source>
        <dbReference type="Pfam" id="PF02852"/>
    </source>
</evidence>
<evidence type="ECO:0000313" key="10">
    <source>
        <dbReference type="EMBL" id="WDI02056.1"/>
    </source>
</evidence>
<dbReference type="InterPro" id="IPR036188">
    <property type="entry name" value="FAD/NAD-bd_sf"/>
</dbReference>
<feature type="domain" description="FAD/NAD(P)-binding" evidence="8">
    <location>
        <begin position="1"/>
        <end position="305"/>
    </location>
</feature>
<evidence type="ECO:0000313" key="11">
    <source>
        <dbReference type="Proteomes" id="UP001220962"/>
    </source>
</evidence>
<gene>
    <name evidence="9" type="ORF">PUW23_23300</name>
    <name evidence="10" type="ORF">PUW25_23145</name>
</gene>
<name>A0AAX3MYI8_9BACL</name>
<evidence type="ECO:0000313" key="9">
    <source>
        <dbReference type="EMBL" id="WDH82337.1"/>
    </source>
</evidence>
<evidence type="ECO:0000259" key="8">
    <source>
        <dbReference type="Pfam" id="PF07992"/>
    </source>
</evidence>
<evidence type="ECO:0000256" key="3">
    <source>
        <dbReference type="ARBA" id="ARBA00022630"/>
    </source>
</evidence>
<evidence type="ECO:0000256" key="1">
    <source>
        <dbReference type="ARBA" id="ARBA00001974"/>
    </source>
</evidence>
<dbReference type="InterPro" id="IPR023753">
    <property type="entry name" value="FAD/NAD-binding_dom"/>
</dbReference>
<dbReference type="Gene3D" id="3.50.50.60">
    <property type="entry name" value="FAD/NAD(P)-binding domain"/>
    <property type="match status" value="2"/>
</dbReference>
<evidence type="ECO:0000256" key="5">
    <source>
        <dbReference type="ARBA" id="ARBA00023002"/>
    </source>
</evidence>
<dbReference type="PANTHER" id="PTHR43429">
    <property type="entry name" value="PYRIDINE NUCLEOTIDE-DISULFIDE OXIDOREDUCTASE DOMAIN-CONTAINING"/>
    <property type="match status" value="1"/>
</dbReference>
<evidence type="ECO:0000313" key="12">
    <source>
        <dbReference type="Proteomes" id="UP001221519"/>
    </source>
</evidence>
<dbReference type="Gene3D" id="3.30.390.30">
    <property type="match status" value="1"/>
</dbReference>
<dbReference type="EMBL" id="CP118108">
    <property type="protein sequence ID" value="WDI02056.1"/>
    <property type="molecule type" value="Genomic_DNA"/>
</dbReference>
<dbReference type="SUPFAM" id="SSF51905">
    <property type="entry name" value="FAD/NAD(P)-binding domain"/>
    <property type="match status" value="1"/>
</dbReference>
<keyword evidence="12" id="KW-1185">Reference proteome</keyword>
<proteinExistence type="inferred from homology"/>